<gene>
    <name evidence="5" type="ordered locus">GNIT_0513</name>
</gene>
<dbReference type="Pfam" id="PF01026">
    <property type="entry name" value="TatD_DNase"/>
    <property type="match status" value="1"/>
</dbReference>
<dbReference type="RefSeq" id="WP_014107544.1">
    <property type="nucleotide sequence ID" value="NC_016041.1"/>
</dbReference>
<dbReference type="InterPro" id="IPR032466">
    <property type="entry name" value="Metal_Hydrolase"/>
</dbReference>
<dbReference type="KEGG" id="gni:GNIT_0513"/>
<evidence type="ECO:0000313" key="5">
    <source>
        <dbReference type="EMBL" id="AEP28667.1"/>
    </source>
</evidence>
<dbReference type="STRING" id="1085623.GNIT_0513"/>
<dbReference type="HOGENOM" id="CLU_031506_1_2_6"/>
<dbReference type="GO" id="GO:0016788">
    <property type="term" value="F:hydrolase activity, acting on ester bonds"/>
    <property type="evidence" value="ECO:0007669"/>
    <property type="project" value="InterPro"/>
</dbReference>
<evidence type="ECO:0000256" key="3">
    <source>
        <dbReference type="ARBA" id="ARBA00022801"/>
    </source>
</evidence>
<feature type="binding site" evidence="4">
    <location>
        <position position="209"/>
    </location>
    <ligand>
        <name>a divalent metal cation</name>
        <dbReference type="ChEBI" id="CHEBI:60240"/>
        <label>1</label>
    </ligand>
</feature>
<dbReference type="OrthoDB" id="9810005at2"/>
<dbReference type="SUPFAM" id="SSF51556">
    <property type="entry name" value="Metallo-dependent hydrolases"/>
    <property type="match status" value="1"/>
</dbReference>
<proteinExistence type="inferred from homology"/>
<comment type="similarity">
    <text evidence="1">Belongs to the metallo-dependent hydrolases superfamily. TatD-type hydrolase family.</text>
</comment>
<evidence type="ECO:0000256" key="2">
    <source>
        <dbReference type="ARBA" id="ARBA00022723"/>
    </source>
</evidence>
<sequence>MQWFDIGVNLLDRRFCAADVIARASEQSVNQLCVISSTIQETLASQAFVNAHNKQAGFQQLVYTAGVHPHYADDFSKDVITQLNALSTDKNMIAIGECGLDFNRNFSTQENQLQAFEAQLECAADNQKTVYLHERDAFEDQIRLLKKYLPRIPYAVVHCFTGSVYQMQAYLDLGCYIGITGWVCDDKRGNELQEAVKHLPLDKLLLETDAPYLFPKNVKPRAKNNEPSFLPHVAKKIAELKGVDLSLLAEMSVKNANRVFGLSASDD</sequence>
<evidence type="ECO:0000256" key="1">
    <source>
        <dbReference type="ARBA" id="ARBA00009275"/>
    </source>
</evidence>
<evidence type="ECO:0000256" key="4">
    <source>
        <dbReference type="PIRSR" id="PIRSR005902-1"/>
    </source>
</evidence>
<accession>G4QJK7</accession>
<dbReference type="InterPro" id="IPR018228">
    <property type="entry name" value="DNase_TatD-rel_CS"/>
</dbReference>
<dbReference type="EMBL" id="CP003060">
    <property type="protein sequence ID" value="AEP28667.1"/>
    <property type="molecule type" value="Genomic_DNA"/>
</dbReference>
<keyword evidence="2 4" id="KW-0479">Metal-binding</keyword>
<dbReference type="Proteomes" id="UP000009282">
    <property type="component" value="Chromosome"/>
</dbReference>
<dbReference type="Gene3D" id="3.20.20.140">
    <property type="entry name" value="Metal-dependent hydrolases"/>
    <property type="match status" value="1"/>
</dbReference>
<dbReference type="PIRSF" id="PIRSF005902">
    <property type="entry name" value="DNase_TatD"/>
    <property type="match status" value="1"/>
</dbReference>
<feature type="binding site" evidence="4">
    <location>
        <position position="158"/>
    </location>
    <ligand>
        <name>a divalent metal cation</name>
        <dbReference type="ChEBI" id="CHEBI:60240"/>
        <label>2</label>
    </ligand>
</feature>
<name>G4QJK7_GLANF</name>
<dbReference type="InterPro" id="IPR001130">
    <property type="entry name" value="TatD-like"/>
</dbReference>
<feature type="binding site" evidence="4">
    <location>
        <position position="133"/>
    </location>
    <ligand>
        <name>a divalent metal cation</name>
        <dbReference type="ChEBI" id="CHEBI:60240"/>
        <label>2</label>
    </ligand>
</feature>
<dbReference type="GO" id="GO:0046872">
    <property type="term" value="F:metal ion binding"/>
    <property type="evidence" value="ECO:0007669"/>
    <property type="project" value="UniProtKB-KW"/>
</dbReference>
<dbReference type="PANTHER" id="PTHR46124">
    <property type="entry name" value="D-AMINOACYL-TRNA DEACYLASE"/>
    <property type="match status" value="1"/>
</dbReference>
<dbReference type="eggNOG" id="COG0084">
    <property type="taxonomic scope" value="Bacteria"/>
</dbReference>
<organism evidence="5 6">
    <name type="scientific">Glaciecola nitratireducens (strain JCM 12485 / KCTC 12276 / FR1064)</name>
    <dbReference type="NCBI Taxonomy" id="1085623"/>
    <lineage>
        <taxon>Bacteria</taxon>
        <taxon>Pseudomonadati</taxon>
        <taxon>Pseudomonadota</taxon>
        <taxon>Gammaproteobacteria</taxon>
        <taxon>Alteromonadales</taxon>
        <taxon>Alteromonadaceae</taxon>
        <taxon>Brumicola</taxon>
    </lineage>
</organism>
<dbReference type="PANTHER" id="PTHR46124:SF2">
    <property type="entry name" value="D-AMINOACYL-TRNA DEACYLASE"/>
    <property type="match status" value="1"/>
</dbReference>
<dbReference type="PROSITE" id="PS01091">
    <property type="entry name" value="TATD_3"/>
    <property type="match status" value="1"/>
</dbReference>
<dbReference type="CDD" id="cd01310">
    <property type="entry name" value="TatD_DNAse"/>
    <property type="match status" value="1"/>
</dbReference>
<keyword evidence="6" id="KW-1185">Reference proteome</keyword>
<reference evidence="5 6" key="1">
    <citation type="journal article" date="2011" name="J. Bacteriol.">
        <title>Complete genome sequence of seawater bacterium Glaciecola nitratireducens FR1064T.</title>
        <authorList>
            <person name="Bian F."/>
            <person name="Qin Q.L."/>
            <person name="Xie B.B."/>
            <person name="Shu Y.L."/>
            <person name="Zhang X.Y."/>
            <person name="Yu Y."/>
            <person name="Chen B."/>
            <person name="Chen X.L."/>
            <person name="Zhou B.C."/>
            <person name="Zhang Y.Z."/>
        </authorList>
    </citation>
    <scope>NUCLEOTIDE SEQUENCE [LARGE SCALE GENOMIC DNA]</scope>
    <source>
        <strain evidence="6">JCM 12485 / KCTC 12276 / FR1064</strain>
    </source>
</reference>
<dbReference type="FunFam" id="3.20.20.140:FF:000005">
    <property type="entry name" value="TatD family hydrolase"/>
    <property type="match status" value="1"/>
</dbReference>
<protein>
    <submittedName>
        <fullName evidence="5">Mg-dependent DNase</fullName>
    </submittedName>
</protein>
<feature type="binding site" evidence="4">
    <location>
        <position position="97"/>
    </location>
    <ligand>
        <name>a divalent metal cation</name>
        <dbReference type="ChEBI" id="CHEBI:60240"/>
        <label>1</label>
    </ligand>
</feature>
<evidence type="ECO:0000313" key="6">
    <source>
        <dbReference type="Proteomes" id="UP000009282"/>
    </source>
</evidence>
<keyword evidence="3" id="KW-0378">Hydrolase</keyword>
<dbReference type="AlphaFoldDB" id="G4QJK7"/>